<dbReference type="Proteomes" id="UP001265315">
    <property type="component" value="Unassembled WGS sequence"/>
</dbReference>
<organism evidence="1 2">
    <name type="scientific">Agrobacterium tumefaciens</name>
    <dbReference type="NCBI Taxonomy" id="358"/>
    <lineage>
        <taxon>Bacteria</taxon>
        <taxon>Pseudomonadati</taxon>
        <taxon>Pseudomonadota</taxon>
        <taxon>Alphaproteobacteria</taxon>
        <taxon>Hyphomicrobiales</taxon>
        <taxon>Rhizobiaceae</taxon>
        <taxon>Rhizobium/Agrobacterium group</taxon>
        <taxon>Agrobacterium</taxon>
        <taxon>Agrobacterium tumefaciens complex</taxon>
    </lineage>
</organism>
<reference evidence="1" key="1">
    <citation type="submission" date="2023-07" db="EMBL/GenBank/DDBJ databases">
        <title>Sorghum-associated microbial communities from plants grown in Nebraska, USA.</title>
        <authorList>
            <person name="Schachtman D."/>
        </authorList>
    </citation>
    <scope>NUCLEOTIDE SEQUENCE</scope>
    <source>
        <strain evidence="1">1457</strain>
    </source>
</reference>
<accession>A0AAW8M0Q5</accession>
<dbReference type="RefSeq" id="WP_080865387.1">
    <property type="nucleotide sequence ID" value="NZ_JAGIPM010000007.1"/>
</dbReference>
<sequence>MIWDLRKLEKERRDLIEVVDSLKSWQRFSPDDPRTISLQVAAHMMRLSELDEDLTNLRSKENGSAENLAAS</sequence>
<proteinExistence type="predicted"/>
<evidence type="ECO:0000313" key="1">
    <source>
        <dbReference type="EMBL" id="MDR6704806.1"/>
    </source>
</evidence>
<evidence type="ECO:0000313" key="2">
    <source>
        <dbReference type="Proteomes" id="UP001265315"/>
    </source>
</evidence>
<dbReference type="AlphaFoldDB" id="A0AAW8M0Q5"/>
<dbReference type="EMBL" id="JAVDSW010000006">
    <property type="protein sequence ID" value="MDR6704806.1"/>
    <property type="molecule type" value="Genomic_DNA"/>
</dbReference>
<gene>
    <name evidence="1" type="ORF">J2W61_004681</name>
</gene>
<name>A0AAW8M0Q5_AGRTU</name>
<comment type="caution">
    <text evidence="1">The sequence shown here is derived from an EMBL/GenBank/DDBJ whole genome shotgun (WGS) entry which is preliminary data.</text>
</comment>
<protein>
    <submittedName>
        <fullName evidence="1">Uncharacterized protein</fullName>
    </submittedName>
</protein>